<gene>
    <name evidence="1" type="ORF">RPERSI_LOCUS35206</name>
</gene>
<sequence length="100" mass="11658">RKKKPTIKETNAGGICLYCGQEIDLYNLKNTDIDHIIPQSRIGFQEGMEGFQKAKNELEDFVSRNLNDTRMIATYLARYIQNELNKKEEFRTKIATKETK</sequence>
<protein>
    <submittedName>
        <fullName evidence="1">28644_t:CDS:1</fullName>
    </submittedName>
</protein>
<name>A0ACA9STH7_9GLOM</name>
<keyword evidence="2" id="KW-1185">Reference proteome</keyword>
<feature type="non-terminal residue" evidence="1">
    <location>
        <position position="100"/>
    </location>
</feature>
<accession>A0ACA9STH7</accession>
<evidence type="ECO:0000313" key="1">
    <source>
        <dbReference type="EMBL" id="CAG8848607.1"/>
    </source>
</evidence>
<reference evidence="1" key="1">
    <citation type="submission" date="2021-06" db="EMBL/GenBank/DDBJ databases">
        <authorList>
            <person name="Kallberg Y."/>
            <person name="Tangrot J."/>
            <person name="Rosling A."/>
        </authorList>
    </citation>
    <scope>NUCLEOTIDE SEQUENCE</scope>
    <source>
        <strain evidence="1">MA461A</strain>
    </source>
</reference>
<dbReference type="Proteomes" id="UP000789920">
    <property type="component" value="Unassembled WGS sequence"/>
</dbReference>
<feature type="non-terminal residue" evidence="1">
    <location>
        <position position="1"/>
    </location>
</feature>
<evidence type="ECO:0000313" key="2">
    <source>
        <dbReference type="Proteomes" id="UP000789920"/>
    </source>
</evidence>
<proteinExistence type="predicted"/>
<comment type="caution">
    <text evidence="1">The sequence shown here is derived from an EMBL/GenBank/DDBJ whole genome shotgun (WGS) entry which is preliminary data.</text>
</comment>
<organism evidence="1 2">
    <name type="scientific">Racocetra persica</name>
    <dbReference type="NCBI Taxonomy" id="160502"/>
    <lineage>
        <taxon>Eukaryota</taxon>
        <taxon>Fungi</taxon>
        <taxon>Fungi incertae sedis</taxon>
        <taxon>Mucoromycota</taxon>
        <taxon>Glomeromycotina</taxon>
        <taxon>Glomeromycetes</taxon>
        <taxon>Diversisporales</taxon>
        <taxon>Gigasporaceae</taxon>
        <taxon>Racocetra</taxon>
    </lineage>
</organism>
<dbReference type="EMBL" id="CAJVQC010161550">
    <property type="protein sequence ID" value="CAG8848607.1"/>
    <property type="molecule type" value="Genomic_DNA"/>
</dbReference>